<evidence type="ECO:0000313" key="3">
    <source>
        <dbReference type="Proteomes" id="UP000322214"/>
    </source>
</evidence>
<feature type="transmembrane region" description="Helical" evidence="1">
    <location>
        <begin position="164"/>
        <end position="195"/>
    </location>
</feature>
<feature type="transmembrane region" description="Helical" evidence="1">
    <location>
        <begin position="40"/>
        <end position="59"/>
    </location>
</feature>
<dbReference type="Proteomes" id="UP000322214">
    <property type="component" value="Chromosome"/>
</dbReference>
<evidence type="ECO:0000313" key="2">
    <source>
        <dbReference type="EMBL" id="QEG24628.1"/>
    </source>
</evidence>
<dbReference type="KEGG" id="mff:MFFC18_45490"/>
<feature type="transmembrane region" description="Helical" evidence="1">
    <location>
        <begin position="107"/>
        <end position="137"/>
    </location>
</feature>
<keyword evidence="1" id="KW-0812">Transmembrane</keyword>
<dbReference type="RefSeq" id="WP_075083811.1">
    <property type="nucleotide sequence ID" value="NZ_CP042912.1"/>
</dbReference>
<sequence length="199" mass="22661">MNEEPQPPNPFASPEVAVATAIPDFDPDTEIREFHLGKSLVRWLVICIVSAAPSFFWGMALADDYAIQSVAMLLGILTFVALYVFIESREWTRRKLTNRSIRLAVNIGYISRIVISVIYPVAMILDMICGMFSVGLVSELFGYGFGLETRYEETEIVAWPYMLVWFYFTTLVQGVFLNIVLGGYTMLVYAFALLFHKRR</sequence>
<accession>A0A5B9PDZ5</accession>
<dbReference type="AlphaFoldDB" id="A0A5B9PDZ5"/>
<dbReference type="OrthoDB" id="292557at2"/>
<evidence type="ECO:0000256" key="1">
    <source>
        <dbReference type="SAM" id="Phobius"/>
    </source>
</evidence>
<dbReference type="STRING" id="980251.GCA_001642875_01020"/>
<name>A0A5B9PDZ5_9BACT</name>
<proteinExistence type="predicted"/>
<gene>
    <name evidence="2" type="ORF">MFFC18_45490</name>
</gene>
<keyword evidence="1" id="KW-1133">Transmembrane helix</keyword>
<keyword evidence="3" id="KW-1185">Reference proteome</keyword>
<organism evidence="2 3">
    <name type="scientific">Mariniblastus fucicola</name>
    <dbReference type="NCBI Taxonomy" id="980251"/>
    <lineage>
        <taxon>Bacteria</taxon>
        <taxon>Pseudomonadati</taxon>
        <taxon>Planctomycetota</taxon>
        <taxon>Planctomycetia</taxon>
        <taxon>Pirellulales</taxon>
        <taxon>Pirellulaceae</taxon>
        <taxon>Mariniblastus</taxon>
    </lineage>
</organism>
<protein>
    <submittedName>
        <fullName evidence="2">Uncharacterized protein</fullName>
    </submittedName>
</protein>
<dbReference type="EMBL" id="CP042912">
    <property type="protein sequence ID" value="QEG24628.1"/>
    <property type="molecule type" value="Genomic_DNA"/>
</dbReference>
<keyword evidence="1" id="KW-0472">Membrane</keyword>
<feature type="transmembrane region" description="Helical" evidence="1">
    <location>
        <begin position="65"/>
        <end position="86"/>
    </location>
</feature>
<reference evidence="2 3" key="1">
    <citation type="submission" date="2019-08" db="EMBL/GenBank/DDBJ databases">
        <title>Deep-cultivation of Planctomycetes and their phenomic and genomic characterization uncovers novel biology.</title>
        <authorList>
            <person name="Wiegand S."/>
            <person name="Jogler M."/>
            <person name="Boedeker C."/>
            <person name="Pinto D."/>
            <person name="Vollmers J."/>
            <person name="Rivas-Marin E."/>
            <person name="Kohn T."/>
            <person name="Peeters S.H."/>
            <person name="Heuer A."/>
            <person name="Rast P."/>
            <person name="Oberbeckmann S."/>
            <person name="Bunk B."/>
            <person name="Jeske O."/>
            <person name="Meyerdierks A."/>
            <person name="Storesund J.E."/>
            <person name="Kallscheuer N."/>
            <person name="Luecker S."/>
            <person name="Lage O.M."/>
            <person name="Pohl T."/>
            <person name="Merkel B.J."/>
            <person name="Hornburger P."/>
            <person name="Mueller R.-W."/>
            <person name="Bruemmer F."/>
            <person name="Labrenz M."/>
            <person name="Spormann A.M."/>
            <person name="Op den Camp H."/>
            <person name="Overmann J."/>
            <person name="Amann R."/>
            <person name="Jetten M.S.M."/>
            <person name="Mascher T."/>
            <person name="Medema M.H."/>
            <person name="Devos D.P."/>
            <person name="Kaster A.-K."/>
            <person name="Ovreas L."/>
            <person name="Rohde M."/>
            <person name="Galperin M.Y."/>
            <person name="Jogler C."/>
        </authorList>
    </citation>
    <scope>NUCLEOTIDE SEQUENCE [LARGE SCALE GENOMIC DNA]</scope>
    <source>
        <strain evidence="2 3">FC18</strain>
    </source>
</reference>